<dbReference type="OrthoDB" id="5238236at2759"/>
<name>A0A9P9ASI0_9HYPO</name>
<feature type="compositionally biased region" description="Basic residues" evidence="1">
    <location>
        <begin position="614"/>
        <end position="623"/>
    </location>
</feature>
<gene>
    <name evidence="3" type="ORF">B0T10DRAFT_457564</name>
</gene>
<comment type="caution">
    <text evidence="3">The sequence shown here is derived from an EMBL/GenBank/DDBJ whole genome shotgun (WGS) entry which is preliminary data.</text>
</comment>
<dbReference type="AlphaFoldDB" id="A0A9P9ASI0"/>
<dbReference type="Pfam" id="PF20253">
    <property type="entry name" value="DUF6604"/>
    <property type="match status" value="1"/>
</dbReference>
<reference evidence="3 4" key="1">
    <citation type="journal article" date="2021" name="Nat. Commun.">
        <title>Genetic determinants of endophytism in the Arabidopsis root mycobiome.</title>
        <authorList>
            <person name="Mesny F."/>
            <person name="Miyauchi S."/>
            <person name="Thiergart T."/>
            <person name="Pickel B."/>
            <person name="Atanasova L."/>
            <person name="Karlsson M."/>
            <person name="Huettel B."/>
            <person name="Barry K.W."/>
            <person name="Haridas S."/>
            <person name="Chen C."/>
            <person name="Bauer D."/>
            <person name="Andreopoulos W."/>
            <person name="Pangilinan J."/>
            <person name="LaButti K."/>
            <person name="Riley R."/>
            <person name="Lipzen A."/>
            <person name="Clum A."/>
            <person name="Drula E."/>
            <person name="Henrissat B."/>
            <person name="Kohler A."/>
            <person name="Grigoriev I.V."/>
            <person name="Martin F.M."/>
            <person name="Hacquard S."/>
        </authorList>
    </citation>
    <scope>NUCLEOTIDE SEQUENCE [LARGE SCALE GENOMIC DNA]</scope>
    <source>
        <strain evidence="3 4">MPI-CAGE-CH-0241</strain>
    </source>
</reference>
<dbReference type="PANTHER" id="PTHR38795:SF1">
    <property type="entry name" value="DUF6604 DOMAIN-CONTAINING PROTEIN"/>
    <property type="match status" value="1"/>
</dbReference>
<dbReference type="InterPro" id="IPR046539">
    <property type="entry name" value="DUF6604"/>
</dbReference>
<evidence type="ECO:0000313" key="4">
    <source>
        <dbReference type="Proteomes" id="UP000777438"/>
    </source>
</evidence>
<evidence type="ECO:0000313" key="3">
    <source>
        <dbReference type="EMBL" id="KAH6893462.1"/>
    </source>
</evidence>
<feature type="region of interest" description="Disordered" evidence="1">
    <location>
        <begin position="607"/>
        <end position="626"/>
    </location>
</feature>
<dbReference type="EMBL" id="JAGPYM010000006">
    <property type="protein sequence ID" value="KAH6893462.1"/>
    <property type="molecule type" value="Genomic_DNA"/>
</dbReference>
<dbReference type="PANTHER" id="PTHR38795">
    <property type="entry name" value="DUF6604 DOMAIN-CONTAINING PROTEIN"/>
    <property type="match status" value="1"/>
</dbReference>
<evidence type="ECO:0000259" key="2">
    <source>
        <dbReference type="Pfam" id="PF20253"/>
    </source>
</evidence>
<proteinExistence type="predicted"/>
<evidence type="ECO:0000256" key="1">
    <source>
        <dbReference type="SAM" id="MobiDB-lite"/>
    </source>
</evidence>
<feature type="domain" description="DUF6604" evidence="2">
    <location>
        <begin position="11"/>
        <end position="273"/>
    </location>
</feature>
<keyword evidence="4" id="KW-1185">Reference proteome</keyword>
<protein>
    <recommendedName>
        <fullName evidence="2">DUF6604 domain-containing protein</fullName>
    </recommendedName>
</protein>
<sequence>MLPIALKSDYKEYKEDTNAIASWLASTAKLCGYSADLLSKAAQQTAVTTSRLKGKERKDARERNKAAFGAPQRLQKRIIAIKDFVPLAEFISASKKPVIVVPESLMNTLNRVIAIRSHFGLRMAKAGVPETEESAASHGYFIGVLQEVQSIFEARIAETARVDPATAPGPAQKGFSPLAVYETSKEFADAPNAIVKKSEKAPIDEVVYEAEPPASWEDAVTTYGLMMQDMVQIRGQIMDMWKLYIKECRDLASVAVAINTATDFARLIMEDAEPIFRNHGGVLTVVDKFINSYVVEKTREAMREDMTKRVYMRFGYYDVSNEYFLSSSQFVTELAGLGVPDHVRLARRDIVPFYNPQNDMNKLHPQEKLAEDKAILTQYWSEADVLARYVSDYPVEDEFTRGMRELNRTGTVPFMLVFAAQVLLDLHHLSRRNVEHAYMSLEFELTTLKMFVDKFFYVHRDVTTPRWTAAKKGKLHQLQCSVASFIDDPVLKAKTENQGARRNSVTREKHYILRQNPLLAGLVLFHFRAGALENGLEVVNAWGTLAVPAHLYNAVRQEKLSKRIWPDMEILINALGESRFFPGGRPTQRGVYFDRYAIQMGVSASNFSPTGRKADKRARNKRNKTSEVLAKNGTRKLENIAPVSCMFMDRYWRRTGQITWTPEHIEEVLSYSQYDNDADGADFSAQRIIDVQKLRERRRGKPAGEVAPKDLVASLLSALQSEALEFTFPYLGMHQMCAEVLQMISETCRPQLSLSFPGFVEPKNGFIMYPTAAILRLAQGVNGYVDLTPLKKVADLLEAEYGTRGSAAYVVLKQAVTGWKGLKKVRGDDDMIVASLIHSNPTL</sequence>
<organism evidence="3 4">
    <name type="scientific">Thelonectria olida</name>
    <dbReference type="NCBI Taxonomy" id="1576542"/>
    <lineage>
        <taxon>Eukaryota</taxon>
        <taxon>Fungi</taxon>
        <taxon>Dikarya</taxon>
        <taxon>Ascomycota</taxon>
        <taxon>Pezizomycotina</taxon>
        <taxon>Sordariomycetes</taxon>
        <taxon>Hypocreomycetidae</taxon>
        <taxon>Hypocreales</taxon>
        <taxon>Nectriaceae</taxon>
        <taxon>Thelonectria</taxon>
    </lineage>
</organism>
<dbReference type="Proteomes" id="UP000777438">
    <property type="component" value="Unassembled WGS sequence"/>
</dbReference>
<accession>A0A9P9ASI0</accession>